<evidence type="ECO:0000313" key="3">
    <source>
        <dbReference type="EMBL" id="MBD7962000.1"/>
    </source>
</evidence>
<proteinExistence type="predicted"/>
<dbReference type="Pfam" id="PF16036">
    <property type="entry name" value="Chalcone_3"/>
    <property type="match status" value="1"/>
</dbReference>
<comment type="caution">
    <text evidence="3">The sequence shown here is derived from an EMBL/GenBank/DDBJ whole genome shotgun (WGS) entry which is preliminary data.</text>
</comment>
<dbReference type="InterPro" id="IPR016087">
    <property type="entry name" value="Chalcone_isomerase"/>
</dbReference>
<feature type="chain" id="PRO_5047485096" evidence="1">
    <location>
        <begin position="22"/>
        <end position="198"/>
    </location>
</feature>
<feature type="domain" description="Chalcone isomerase" evidence="2">
    <location>
        <begin position="86"/>
        <end position="190"/>
    </location>
</feature>
<evidence type="ECO:0000256" key="1">
    <source>
        <dbReference type="SAM" id="SignalP"/>
    </source>
</evidence>
<protein>
    <submittedName>
        <fullName evidence="3">Chalcone isomerase family protein</fullName>
    </submittedName>
</protein>
<dbReference type="EMBL" id="JACSQK010000008">
    <property type="protein sequence ID" value="MBD7962000.1"/>
    <property type="molecule type" value="Genomic_DNA"/>
</dbReference>
<accession>A0ABR8SEU5</accession>
<evidence type="ECO:0000259" key="2">
    <source>
        <dbReference type="Pfam" id="PF16036"/>
    </source>
</evidence>
<feature type="signal peptide" evidence="1">
    <location>
        <begin position="1"/>
        <end position="21"/>
    </location>
</feature>
<gene>
    <name evidence="3" type="ORF">H9646_16125</name>
</gene>
<organism evidence="3 4">
    <name type="scientific">Comamonas avium</name>
    <dbReference type="NCBI Taxonomy" id="2762231"/>
    <lineage>
        <taxon>Bacteria</taxon>
        <taxon>Pseudomonadati</taxon>
        <taxon>Pseudomonadota</taxon>
        <taxon>Betaproteobacteria</taxon>
        <taxon>Burkholderiales</taxon>
        <taxon>Comamonadaceae</taxon>
        <taxon>Comamonas</taxon>
    </lineage>
</organism>
<dbReference type="GO" id="GO:0016853">
    <property type="term" value="F:isomerase activity"/>
    <property type="evidence" value="ECO:0007669"/>
    <property type="project" value="UniProtKB-KW"/>
</dbReference>
<evidence type="ECO:0000313" key="4">
    <source>
        <dbReference type="Proteomes" id="UP000634919"/>
    </source>
</evidence>
<dbReference type="Proteomes" id="UP000634919">
    <property type="component" value="Unassembled WGS sequence"/>
</dbReference>
<keyword evidence="3" id="KW-0413">Isomerase</keyword>
<sequence>MLKHRIYLLKCVVLQLGVACAVWGTGATGVAHATPESTSSAAVQQLVQQPRLAGHGQMRFLGLRIYDARLWVGPEFDAQTFGQHRFALELIYHRAFTAKAIAQRSVQEIERQRSLDEKMANRWTSDLARWLPDVEPGDKLTGLYLPGQGMQLWRGEQSLGTINDPELALCFFGIWLSPQTSEPGLRSGLLAGLARAVP</sequence>
<name>A0ABR8SEU5_9BURK</name>
<reference evidence="3 4" key="1">
    <citation type="submission" date="2020-08" db="EMBL/GenBank/DDBJ databases">
        <title>A Genomic Blueprint of the Chicken Gut Microbiome.</title>
        <authorList>
            <person name="Gilroy R."/>
            <person name="Ravi A."/>
            <person name="Getino M."/>
            <person name="Pursley I."/>
            <person name="Horton D.L."/>
            <person name="Alikhan N.-F."/>
            <person name="Baker D."/>
            <person name="Gharbi K."/>
            <person name="Hall N."/>
            <person name="Watson M."/>
            <person name="Adriaenssens E.M."/>
            <person name="Foster-Nyarko E."/>
            <person name="Jarju S."/>
            <person name="Secka A."/>
            <person name="Antonio M."/>
            <person name="Oren A."/>
            <person name="Chaudhuri R."/>
            <person name="La Ragione R.M."/>
            <person name="Hildebrand F."/>
            <person name="Pallen M.J."/>
        </authorList>
    </citation>
    <scope>NUCLEOTIDE SEQUENCE [LARGE SCALE GENOMIC DNA]</scope>
    <source>
        <strain evidence="3 4">Sa2CVA6</strain>
    </source>
</reference>
<keyword evidence="1" id="KW-0732">Signal</keyword>
<keyword evidence="4" id="KW-1185">Reference proteome</keyword>